<accession>A0A498MCC0</accession>
<dbReference type="AlphaFoldDB" id="A0A498MCC0"/>
<proteinExistence type="predicted"/>
<evidence type="ECO:0000256" key="1">
    <source>
        <dbReference type="SAM" id="MobiDB-lite"/>
    </source>
</evidence>
<evidence type="ECO:0000313" key="2">
    <source>
        <dbReference type="EMBL" id="RXN06384.1"/>
    </source>
</evidence>
<gene>
    <name evidence="2" type="ORF">ROHU_012416</name>
    <name evidence="3" type="ORF">ROHU_027233</name>
</gene>
<protein>
    <submittedName>
        <fullName evidence="3">Uncharacterized protein</fullName>
    </submittedName>
</protein>
<comment type="caution">
    <text evidence="3">The sequence shown here is derived from an EMBL/GenBank/DDBJ whole genome shotgun (WGS) entry which is preliminary data.</text>
</comment>
<dbReference type="EMBL" id="QBIY01013373">
    <property type="protein sequence ID" value="RXN06384.1"/>
    <property type="molecule type" value="Genomic_DNA"/>
</dbReference>
<organism evidence="3 4">
    <name type="scientific">Labeo rohita</name>
    <name type="common">Indian major carp</name>
    <name type="synonym">Cyprinus rohita</name>
    <dbReference type="NCBI Taxonomy" id="84645"/>
    <lineage>
        <taxon>Eukaryota</taxon>
        <taxon>Metazoa</taxon>
        <taxon>Chordata</taxon>
        <taxon>Craniata</taxon>
        <taxon>Vertebrata</taxon>
        <taxon>Euteleostomi</taxon>
        <taxon>Actinopterygii</taxon>
        <taxon>Neopterygii</taxon>
        <taxon>Teleostei</taxon>
        <taxon>Ostariophysi</taxon>
        <taxon>Cypriniformes</taxon>
        <taxon>Cyprinidae</taxon>
        <taxon>Labeoninae</taxon>
        <taxon>Labeonini</taxon>
        <taxon>Labeo</taxon>
    </lineage>
</organism>
<reference evidence="3 4" key="1">
    <citation type="submission" date="2018-03" db="EMBL/GenBank/DDBJ databases">
        <title>Draft genome sequence of Rohu Carp (Labeo rohita).</title>
        <authorList>
            <person name="Das P."/>
            <person name="Kushwaha B."/>
            <person name="Joshi C.G."/>
            <person name="Kumar D."/>
            <person name="Nagpure N.S."/>
            <person name="Sahoo L."/>
            <person name="Das S.P."/>
            <person name="Bit A."/>
            <person name="Patnaik S."/>
            <person name="Meher P.K."/>
            <person name="Jayasankar P."/>
            <person name="Koringa P.G."/>
            <person name="Patel N.V."/>
            <person name="Hinsu A.T."/>
            <person name="Kumar R."/>
            <person name="Pandey M."/>
            <person name="Agarwal S."/>
            <person name="Srivastava S."/>
            <person name="Singh M."/>
            <person name="Iquebal M.A."/>
            <person name="Jaiswal S."/>
            <person name="Angadi U.B."/>
            <person name="Kumar N."/>
            <person name="Raza M."/>
            <person name="Shah T.M."/>
            <person name="Rai A."/>
            <person name="Jena J.K."/>
        </authorList>
    </citation>
    <scope>NUCLEOTIDE SEQUENCE [LARGE SCALE GENOMIC DNA]</scope>
    <source>
        <strain evidence="3">DASCIFA01</strain>
        <tissue evidence="3">Testis</tissue>
    </source>
</reference>
<dbReference type="Proteomes" id="UP000290572">
    <property type="component" value="Unassembled WGS sequence"/>
</dbReference>
<name>A0A498MCC0_LABRO</name>
<keyword evidence="4" id="KW-1185">Reference proteome</keyword>
<evidence type="ECO:0000313" key="4">
    <source>
        <dbReference type="Proteomes" id="UP000290572"/>
    </source>
</evidence>
<sequence length="131" mass="13687">MAMLGSGLPVRNEAAQAARICCVTGAWQREGSVGREGWHGSGTIPSWLSGVVCVPTLSFAPETPRGDNRPKACYAANGDTSPIAIFLTGISYIPQRSGRPGEEKKEGEQGKELKGGVEGQMPDTERGADGA</sequence>
<dbReference type="EMBL" id="QBIY01012771">
    <property type="protein sequence ID" value="RXN16756.1"/>
    <property type="molecule type" value="Genomic_DNA"/>
</dbReference>
<feature type="compositionally biased region" description="Basic and acidic residues" evidence="1">
    <location>
        <begin position="99"/>
        <end position="115"/>
    </location>
</feature>
<feature type="region of interest" description="Disordered" evidence="1">
    <location>
        <begin position="94"/>
        <end position="131"/>
    </location>
</feature>
<evidence type="ECO:0000313" key="3">
    <source>
        <dbReference type="EMBL" id="RXN16756.1"/>
    </source>
</evidence>